<keyword evidence="4 7" id="KW-0812">Transmembrane</keyword>
<feature type="transmembrane region" description="Helical" evidence="7">
    <location>
        <begin position="132"/>
        <end position="156"/>
    </location>
</feature>
<dbReference type="PROSITE" id="PS50928">
    <property type="entry name" value="ABC_TM1"/>
    <property type="match status" value="1"/>
</dbReference>
<evidence type="ECO:0000256" key="4">
    <source>
        <dbReference type="ARBA" id="ARBA00022692"/>
    </source>
</evidence>
<comment type="similarity">
    <text evidence="7">Belongs to the binding-protein-dependent transport system permease family.</text>
</comment>
<evidence type="ECO:0000256" key="3">
    <source>
        <dbReference type="ARBA" id="ARBA00022475"/>
    </source>
</evidence>
<dbReference type="InterPro" id="IPR000515">
    <property type="entry name" value="MetI-like"/>
</dbReference>
<feature type="transmembrane region" description="Helical" evidence="7">
    <location>
        <begin position="176"/>
        <end position="199"/>
    </location>
</feature>
<keyword evidence="6 7" id="KW-0472">Membrane</keyword>
<dbReference type="Gene3D" id="1.10.3720.10">
    <property type="entry name" value="MetI-like"/>
    <property type="match status" value="1"/>
</dbReference>
<gene>
    <name evidence="9" type="ORF">IAC59_04765</name>
</gene>
<dbReference type="GO" id="GO:0055085">
    <property type="term" value="P:transmembrane transport"/>
    <property type="evidence" value="ECO:0007669"/>
    <property type="project" value="InterPro"/>
</dbReference>
<dbReference type="PANTHER" id="PTHR43227:SF11">
    <property type="entry name" value="BLL4140 PROTEIN"/>
    <property type="match status" value="1"/>
</dbReference>
<evidence type="ECO:0000256" key="5">
    <source>
        <dbReference type="ARBA" id="ARBA00022989"/>
    </source>
</evidence>
<evidence type="ECO:0000256" key="7">
    <source>
        <dbReference type="RuleBase" id="RU363032"/>
    </source>
</evidence>
<feature type="domain" description="ABC transmembrane type-1" evidence="8">
    <location>
        <begin position="86"/>
        <end position="301"/>
    </location>
</feature>
<evidence type="ECO:0000313" key="10">
    <source>
        <dbReference type="Proteomes" id="UP000824123"/>
    </source>
</evidence>
<feature type="transmembrane region" description="Helical" evidence="7">
    <location>
        <begin position="92"/>
        <end position="111"/>
    </location>
</feature>
<keyword evidence="5 7" id="KW-1133">Transmembrane helix</keyword>
<dbReference type="CDD" id="cd06261">
    <property type="entry name" value="TM_PBP2"/>
    <property type="match status" value="1"/>
</dbReference>
<organism evidence="9 10">
    <name type="scientific">Candidatus Fimadaptatus faecigallinarum</name>
    <dbReference type="NCBI Taxonomy" id="2840814"/>
    <lineage>
        <taxon>Bacteria</taxon>
        <taxon>Bacillati</taxon>
        <taxon>Bacillota</taxon>
        <taxon>Clostridia</taxon>
        <taxon>Eubacteriales</taxon>
        <taxon>Candidatus Fimadaptatus</taxon>
    </lineage>
</organism>
<keyword evidence="3" id="KW-1003">Cell membrane</keyword>
<sequence length="314" mass="35227">MQKTAGSNLSSASRGTRLRKRFASWQLYVMVIPALLYILLFHYKPMYGIIIAFKDFSMRRGILGSEWVGMANFTRLFSSYWFPVIIKNTLTLSLLSLVVGFPMPIILALMLNEVNSGRFRKTFQTVSYAPHFISTVVMCGMLVIFTNPTHGIFNILLNKLGFESINFLGIAADFKWVYVLSGVWQEVGWGSIIYFAALSSLDKSLLEAADIDGANRLQKIWYINLPVLVPTIMVLLILNFGSLLSVGYEKVYLLQNDTNLSASEVISTYVYKVGLQQADFSFSAATDVFNSVVNTCILLLANGMSKWLTKTSLF</sequence>
<comment type="subcellular location">
    <subcellularLocation>
        <location evidence="1 7">Cell membrane</location>
        <topology evidence="1 7">Multi-pass membrane protein</topology>
    </subcellularLocation>
</comment>
<accession>A0A9D1S4S3</accession>
<feature type="transmembrane region" description="Helical" evidence="7">
    <location>
        <begin position="25"/>
        <end position="43"/>
    </location>
</feature>
<name>A0A9D1S4S3_9FIRM</name>
<reference evidence="9" key="1">
    <citation type="submission" date="2020-10" db="EMBL/GenBank/DDBJ databases">
        <authorList>
            <person name="Gilroy R."/>
        </authorList>
    </citation>
    <scope>NUCLEOTIDE SEQUENCE</scope>
    <source>
        <strain evidence="9">ChiSxjej2B14-8506</strain>
    </source>
</reference>
<dbReference type="InterPro" id="IPR050809">
    <property type="entry name" value="UgpAE/MalFG_permease"/>
</dbReference>
<dbReference type="PANTHER" id="PTHR43227">
    <property type="entry name" value="BLL4140 PROTEIN"/>
    <property type="match status" value="1"/>
</dbReference>
<protein>
    <submittedName>
        <fullName evidence="9">Sugar ABC transporter permease</fullName>
    </submittedName>
</protein>
<dbReference type="SUPFAM" id="SSF161098">
    <property type="entry name" value="MetI-like"/>
    <property type="match status" value="1"/>
</dbReference>
<feature type="transmembrane region" description="Helical" evidence="7">
    <location>
        <begin position="280"/>
        <end position="301"/>
    </location>
</feature>
<evidence type="ECO:0000259" key="8">
    <source>
        <dbReference type="PROSITE" id="PS50928"/>
    </source>
</evidence>
<evidence type="ECO:0000256" key="2">
    <source>
        <dbReference type="ARBA" id="ARBA00022448"/>
    </source>
</evidence>
<dbReference type="InterPro" id="IPR035906">
    <property type="entry name" value="MetI-like_sf"/>
</dbReference>
<dbReference type="AlphaFoldDB" id="A0A9D1S4S3"/>
<dbReference type="Proteomes" id="UP000824123">
    <property type="component" value="Unassembled WGS sequence"/>
</dbReference>
<evidence type="ECO:0000313" key="9">
    <source>
        <dbReference type="EMBL" id="HIU46552.1"/>
    </source>
</evidence>
<comment type="caution">
    <text evidence="9">The sequence shown here is derived from an EMBL/GenBank/DDBJ whole genome shotgun (WGS) entry which is preliminary data.</text>
</comment>
<reference evidence="9" key="2">
    <citation type="journal article" date="2021" name="PeerJ">
        <title>Extensive microbial diversity within the chicken gut microbiome revealed by metagenomics and culture.</title>
        <authorList>
            <person name="Gilroy R."/>
            <person name="Ravi A."/>
            <person name="Getino M."/>
            <person name="Pursley I."/>
            <person name="Horton D.L."/>
            <person name="Alikhan N.F."/>
            <person name="Baker D."/>
            <person name="Gharbi K."/>
            <person name="Hall N."/>
            <person name="Watson M."/>
            <person name="Adriaenssens E.M."/>
            <person name="Foster-Nyarko E."/>
            <person name="Jarju S."/>
            <person name="Secka A."/>
            <person name="Antonio M."/>
            <person name="Oren A."/>
            <person name="Chaudhuri R.R."/>
            <person name="La Ragione R."/>
            <person name="Hildebrand F."/>
            <person name="Pallen M.J."/>
        </authorList>
    </citation>
    <scope>NUCLEOTIDE SEQUENCE</scope>
    <source>
        <strain evidence="9">ChiSxjej2B14-8506</strain>
    </source>
</reference>
<proteinExistence type="inferred from homology"/>
<evidence type="ECO:0000256" key="1">
    <source>
        <dbReference type="ARBA" id="ARBA00004651"/>
    </source>
</evidence>
<dbReference type="Pfam" id="PF00528">
    <property type="entry name" value="BPD_transp_1"/>
    <property type="match status" value="1"/>
</dbReference>
<keyword evidence="2 7" id="KW-0813">Transport</keyword>
<dbReference type="EMBL" id="DVNK01000032">
    <property type="protein sequence ID" value="HIU46552.1"/>
    <property type="molecule type" value="Genomic_DNA"/>
</dbReference>
<dbReference type="GO" id="GO:0005886">
    <property type="term" value="C:plasma membrane"/>
    <property type="evidence" value="ECO:0007669"/>
    <property type="project" value="UniProtKB-SubCell"/>
</dbReference>
<evidence type="ECO:0000256" key="6">
    <source>
        <dbReference type="ARBA" id="ARBA00023136"/>
    </source>
</evidence>
<feature type="transmembrane region" description="Helical" evidence="7">
    <location>
        <begin position="220"/>
        <end position="244"/>
    </location>
</feature>